<evidence type="ECO:0000313" key="3">
    <source>
        <dbReference type="Proteomes" id="UP000199634"/>
    </source>
</evidence>
<proteinExistence type="predicted"/>
<dbReference type="EMBL" id="FNXE01000053">
    <property type="protein sequence ID" value="SEH99965.1"/>
    <property type="molecule type" value="Genomic_DNA"/>
</dbReference>
<feature type="transmembrane region" description="Helical" evidence="1">
    <location>
        <begin position="97"/>
        <end position="117"/>
    </location>
</feature>
<feature type="transmembrane region" description="Helical" evidence="1">
    <location>
        <begin position="62"/>
        <end position="85"/>
    </location>
</feature>
<evidence type="ECO:0000256" key="1">
    <source>
        <dbReference type="SAM" id="Phobius"/>
    </source>
</evidence>
<reference evidence="2 3" key="1">
    <citation type="submission" date="2016-10" db="EMBL/GenBank/DDBJ databases">
        <authorList>
            <person name="de Groot N.N."/>
        </authorList>
    </citation>
    <scope>NUCLEOTIDE SEQUENCE [LARGE SCALE GENOMIC DNA]</scope>
    <source>
        <strain evidence="2 3">CGMCC 1.10825</strain>
    </source>
</reference>
<keyword evidence="1" id="KW-1133">Transmembrane helix</keyword>
<keyword evidence="1" id="KW-0472">Membrane</keyword>
<gene>
    <name evidence="2" type="ORF">SAMN02927937_02645</name>
</gene>
<feature type="transmembrane region" description="Helical" evidence="1">
    <location>
        <begin position="29"/>
        <end position="50"/>
    </location>
</feature>
<name>A0A1H6MEI3_9FLAO</name>
<keyword evidence="1" id="KW-0812">Transmembrane</keyword>
<dbReference type="STRING" id="1159016.SAMN02927937_02645"/>
<organism evidence="2 3">
    <name type="scientific">Paenimyroides marinum</name>
    <dbReference type="NCBI Taxonomy" id="1159016"/>
    <lineage>
        <taxon>Bacteria</taxon>
        <taxon>Pseudomonadati</taxon>
        <taxon>Bacteroidota</taxon>
        <taxon>Flavobacteriia</taxon>
        <taxon>Flavobacteriales</taxon>
        <taxon>Flavobacteriaceae</taxon>
        <taxon>Paenimyroides</taxon>
    </lineage>
</organism>
<keyword evidence="3" id="KW-1185">Reference proteome</keyword>
<accession>A0A1H6MEI3</accession>
<protein>
    <submittedName>
        <fullName evidence="2">Uncharacterized protein</fullName>
    </submittedName>
</protein>
<evidence type="ECO:0000313" key="2">
    <source>
        <dbReference type="EMBL" id="SEH99965.1"/>
    </source>
</evidence>
<dbReference type="AlphaFoldDB" id="A0A1H6MEI3"/>
<sequence>MRGFKNFLQGLTDLVGMKTREMIKVKNKYNYPVLIIHFLWLVFILGFTFFKASVPDNSGAGYVSLVLLIFALLFAPLCLIILSMINKVYKIRYSTDFEFVTVPYVLFGIVFIGYLLLLT</sequence>
<dbReference type="Proteomes" id="UP000199634">
    <property type="component" value="Unassembled WGS sequence"/>
</dbReference>